<evidence type="ECO:0000256" key="2">
    <source>
        <dbReference type="SAM" id="Phobius"/>
    </source>
</evidence>
<dbReference type="SUPFAM" id="SSF53649">
    <property type="entry name" value="Alkaline phosphatase-like"/>
    <property type="match status" value="1"/>
</dbReference>
<gene>
    <name evidence="4" type="ORF">EHYA_05960</name>
</gene>
<feature type="transmembrane region" description="Helical" evidence="2">
    <location>
        <begin position="510"/>
        <end position="531"/>
    </location>
</feature>
<feature type="transmembrane region" description="Helical" evidence="2">
    <location>
        <begin position="657"/>
        <end position="675"/>
    </location>
</feature>
<reference evidence="4 5" key="1">
    <citation type="submission" date="2018-12" db="EMBL/GenBank/DDBJ databases">
        <title>Draft genome sequence of Embleya hyalina NBRC 13850T.</title>
        <authorList>
            <person name="Komaki H."/>
            <person name="Hosoyama A."/>
            <person name="Kimura A."/>
            <person name="Ichikawa N."/>
            <person name="Tamura T."/>
        </authorList>
    </citation>
    <scope>NUCLEOTIDE SEQUENCE [LARGE SCALE GENOMIC DNA]</scope>
    <source>
        <strain evidence="4 5">NBRC 13850</strain>
    </source>
</reference>
<feature type="transmembrane region" description="Helical" evidence="2">
    <location>
        <begin position="338"/>
        <end position="361"/>
    </location>
</feature>
<proteinExistence type="predicted"/>
<sequence length="708" mass="72708">MIARPFRLLAVLAALIALAAPPARADAAPARAAGADHVVLLGIPGLSWADIDGRDTPALVALAGRSTSAAMSVRTVHPRACPVDGWLTTGAGARSTDNRTGAKSAEPCAEPLPPTLAPDGSATVPNMRAIVKRNDSFGYNPRFGQLAASVAEHGGAVTAVGPGAAYASADATGRVRADYRPDPAAVDTALIERSALTLVDLGGLTGPGAARADRLRAVDAQVARIAALLPPRTQLVVAGLADDTGTPHLRALLVSGPGTSAGRSFDSGRLTATSTRDDGMVQLTDLAPSLLAPLGVDAPSELVGAVYTRVPGSSGQGAIDELRLFDVGAQASRTVREVWYFFTWITLLPLVCAAVALWLAVRFGRRGRTRARAAVIRAATGIGVFFGAIPGGSFLVGLVPWEKSGDPAWALLGLTVAFAAVLTAGALLGPWRRHPYGPAGAVAAATAVILAGDVILGSPLQMNTLFGLSPLVAGRFYGFGNVAWTIFAMAVVLAVAWPTAHLLAAGRRRAAVVVLSVVGAVAVLADGWPAFGSDFGGVLALIPGLAVLGLLLTGTRISWGKVGLVALGAVVVIGVIAVLDWLRPAASRSHLGRFVQEVLDGAAGDTLHRKVMGNLHSFTTPFTLLIPVAFVLLVLAVRDPLKWRAPALERAFAAVPWLRSTLIACWVTAVVGYAVNDSGIQIPAVALTIAAPLAIAVIAAVEARPRVD</sequence>
<feature type="transmembrane region" description="Helical" evidence="2">
    <location>
        <begin position="436"/>
        <end position="456"/>
    </location>
</feature>
<feature type="transmembrane region" description="Helical" evidence="2">
    <location>
        <begin position="562"/>
        <end position="582"/>
    </location>
</feature>
<comment type="caution">
    <text evidence="4">The sequence shown here is derived from an EMBL/GenBank/DDBJ whole genome shotgun (WGS) entry which is preliminary data.</text>
</comment>
<dbReference type="InterPro" id="IPR017850">
    <property type="entry name" value="Alkaline_phosphatase_core_sf"/>
</dbReference>
<accession>A0A401YUK4</accession>
<dbReference type="OrthoDB" id="3264110at2"/>
<evidence type="ECO:0000256" key="3">
    <source>
        <dbReference type="SAM" id="SignalP"/>
    </source>
</evidence>
<keyword evidence="2" id="KW-0812">Transmembrane</keyword>
<feature type="transmembrane region" description="Helical" evidence="2">
    <location>
        <begin position="408"/>
        <end position="429"/>
    </location>
</feature>
<evidence type="ECO:0000256" key="1">
    <source>
        <dbReference type="SAM" id="MobiDB-lite"/>
    </source>
</evidence>
<dbReference type="AlphaFoldDB" id="A0A401YUK4"/>
<feature type="transmembrane region" description="Helical" evidence="2">
    <location>
        <begin position="681"/>
        <end position="701"/>
    </location>
</feature>
<dbReference type="Proteomes" id="UP000286931">
    <property type="component" value="Unassembled WGS sequence"/>
</dbReference>
<dbReference type="Gene3D" id="3.40.720.10">
    <property type="entry name" value="Alkaline Phosphatase, subunit A"/>
    <property type="match status" value="1"/>
</dbReference>
<keyword evidence="5" id="KW-1185">Reference proteome</keyword>
<feature type="transmembrane region" description="Helical" evidence="2">
    <location>
        <begin position="537"/>
        <end position="555"/>
    </location>
</feature>
<keyword evidence="3" id="KW-0732">Signal</keyword>
<feature type="transmembrane region" description="Helical" evidence="2">
    <location>
        <begin position="373"/>
        <end position="396"/>
    </location>
</feature>
<feature type="transmembrane region" description="Helical" evidence="2">
    <location>
        <begin position="618"/>
        <end position="637"/>
    </location>
</feature>
<keyword evidence="2" id="KW-0472">Membrane</keyword>
<dbReference type="EMBL" id="BIFH01000027">
    <property type="protein sequence ID" value="GCD98256.1"/>
    <property type="molecule type" value="Genomic_DNA"/>
</dbReference>
<dbReference type="RefSeq" id="WP_126640179.1">
    <property type="nucleotide sequence ID" value="NZ_BIFH01000027.1"/>
</dbReference>
<feature type="region of interest" description="Disordered" evidence="1">
    <location>
        <begin position="86"/>
        <end position="121"/>
    </location>
</feature>
<feature type="chain" id="PRO_5039377824" evidence="3">
    <location>
        <begin position="26"/>
        <end position="708"/>
    </location>
</feature>
<name>A0A401YUK4_9ACTN</name>
<feature type="transmembrane region" description="Helical" evidence="2">
    <location>
        <begin position="476"/>
        <end position="498"/>
    </location>
</feature>
<evidence type="ECO:0000313" key="4">
    <source>
        <dbReference type="EMBL" id="GCD98256.1"/>
    </source>
</evidence>
<keyword evidence="2" id="KW-1133">Transmembrane helix</keyword>
<evidence type="ECO:0000313" key="5">
    <source>
        <dbReference type="Proteomes" id="UP000286931"/>
    </source>
</evidence>
<organism evidence="4 5">
    <name type="scientific">Embleya hyalina</name>
    <dbReference type="NCBI Taxonomy" id="516124"/>
    <lineage>
        <taxon>Bacteria</taxon>
        <taxon>Bacillati</taxon>
        <taxon>Actinomycetota</taxon>
        <taxon>Actinomycetes</taxon>
        <taxon>Kitasatosporales</taxon>
        <taxon>Streptomycetaceae</taxon>
        <taxon>Embleya</taxon>
    </lineage>
</organism>
<protein>
    <submittedName>
        <fullName evidence="4">Uncharacterized protein</fullName>
    </submittedName>
</protein>
<feature type="signal peptide" evidence="3">
    <location>
        <begin position="1"/>
        <end position="25"/>
    </location>
</feature>